<keyword evidence="1" id="KW-1133">Transmembrane helix</keyword>
<feature type="transmembrane region" description="Helical" evidence="1">
    <location>
        <begin position="83"/>
        <end position="106"/>
    </location>
</feature>
<reference evidence="2" key="1">
    <citation type="journal article" date="2019" name="PLoS Negl. Trop. Dis.">
        <title>Revisiting the worldwide diversity of Leptospira species in the environment.</title>
        <authorList>
            <person name="Vincent A.T."/>
            <person name="Schiettekatte O."/>
            <person name="Bourhy P."/>
            <person name="Veyrier F.J."/>
            <person name="Picardeau M."/>
        </authorList>
    </citation>
    <scope>NUCLEOTIDE SEQUENCE [LARGE SCALE GENOMIC DNA]</scope>
    <source>
        <strain evidence="2">201702422</strain>
    </source>
</reference>
<feature type="transmembrane region" description="Helical" evidence="1">
    <location>
        <begin position="54"/>
        <end position="76"/>
    </location>
</feature>
<name>A0A4Z1A8D5_9LEPT</name>
<accession>A0A4Z1A8D5</accession>
<organism evidence="2 3">
    <name type="scientific">Leptospira congkakensis</name>
    <dbReference type="NCBI Taxonomy" id="2484932"/>
    <lineage>
        <taxon>Bacteria</taxon>
        <taxon>Pseudomonadati</taxon>
        <taxon>Spirochaetota</taxon>
        <taxon>Spirochaetia</taxon>
        <taxon>Leptospirales</taxon>
        <taxon>Leptospiraceae</taxon>
        <taxon>Leptospira</taxon>
    </lineage>
</organism>
<keyword evidence="1" id="KW-0812">Transmembrane</keyword>
<comment type="caution">
    <text evidence="2">The sequence shown here is derived from an EMBL/GenBank/DDBJ whole genome shotgun (WGS) entry which is preliminary data.</text>
</comment>
<gene>
    <name evidence="2" type="ORF">EHQ69_15580</name>
</gene>
<dbReference type="InterPro" id="IPR025597">
    <property type="entry name" value="DUF4345"/>
</dbReference>
<dbReference type="Pfam" id="PF14248">
    <property type="entry name" value="DUF4345"/>
    <property type="match status" value="1"/>
</dbReference>
<proteinExistence type="predicted"/>
<sequence>MSQKVQMSKKERILQFLFVLVFLIGLSGGSTNLIRGVSIILPDGTAVTPYADNVYRYLAGILLGAGFIALWIAITIRKQGDLVYIMGAAIFLSGMGRVISMMTVGMPAESRLYVYVGLELGLPVIIWILQFLRQKEMDSK</sequence>
<dbReference type="Proteomes" id="UP000298263">
    <property type="component" value="Unassembled WGS sequence"/>
</dbReference>
<evidence type="ECO:0000313" key="3">
    <source>
        <dbReference type="Proteomes" id="UP000298263"/>
    </source>
</evidence>
<feature type="transmembrane region" description="Helical" evidence="1">
    <location>
        <begin position="12"/>
        <end position="34"/>
    </location>
</feature>
<protein>
    <submittedName>
        <fullName evidence="2">DUF4345 domain-containing protein</fullName>
    </submittedName>
</protein>
<evidence type="ECO:0000313" key="2">
    <source>
        <dbReference type="EMBL" id="TGL87536.1"/>
    </source>
</evidence>
<dbReference type="OrthoDB" id="331588at2"/>
<dbReference type="EMBL" id="RQGP01000027">
    <property type="protein sequence ID" value="TGL87536.1"/>
    <property type="molecule type" value="Genomic_DNA"/>
</dbReference>
<keyword evidence="3" id="KW-1185">Reference proteome</keyword>
<dbReference type="AlphaFoldDB" id="A0A4Z1A8D5"/>
<keyword evidence="1" id="KW-0472">Membrane</keyword>
<evidence type="ECO:0000256" key="1">
    <source>
        <dbReference type="SAM" id="Phobius"/>
    </source>
</evidence>
<feature type="transmembrane region" description="Helical" evidence="1">
    <location>
        <begin position="112"/>
        <end position="132"/>
    </location>
</feature>